<dbReference type="RefSeq" id="WP_235182639.1">
    <property type="nucleotide sequence ID" value="NZ_BAVS01000005.1"/>
</dbReference>
<evidence type="ECO:0000313" key="2">
    <source>
        <dbReference type="Proteomes" id="UP000019102"/>
    </source>
</evidence>
<proteinExistence type="predicted"/>
<protein>
    <submittedName>
        <fullName evidence="1">Uncharacterized protein</fullName>
    </submittedName>
</protein>
<dbReference type="EMBL" id="BAVS01000005">
    <property type="protein sequence ID" value="GAE92490.1"/>
    <property type="molecule type" value="Genomic_DNA"/>
</dbReference>
<reference evidence="1 2" key="1">
    <citation type="journal article" date="2014" name="Genome Announc.">
        <title>Draft Genome Sequence of the Boron-Tolerant and Moderately Halotolerant Bacterium Gracilibacillus boraciitolerans JCM 21714T.</title>
        <authorList>
            <person name="Ahmed I."/>
            <person name="Oshima K."/>
            <person name="Suda W."/>
            <person name="Kitamura K."/>
            <person name="Iida T."/>
            <person name="Ohmori Y."/>
            <person name="Fujiwara T."/>
            <person name="Hattori M."/>
            <person name="Ohkuma M."/>
        </authorList>
    </citation>
    <scope>NUCLEOTIDE SEQUENCE [LARGE SCALE GENOMIC DNA]</scope>
    <source>
        <strain evidence="1 2">JCM 21714</strain>
    </source>
</reference>
<dbReference type="InterPro" id="IPR047705">
    <property type="entry name" value="AimR-like"/>
</dbReference>
<comment type="caution">
    <text evidence="1">The sequence shown here is derived from an EMBL/GenBank/DDBJ whole genome shotgun (WGS) entry which is preliminary data.</text>
</comment>
<evidence type="ECO:0000313" key="1">
    <source>
        <dbReference type="EMBL" id="GAE92490.1"/>
    </source>
</evidence>
<gene>
    <name evidence="1" type="ORF">JCM21714_1494</name>
</gene>
<keyword evidence="2" id="KW-1185">Reference proteome</keyword>
<dbReference type="AlphaFoldDB" id="W4VGH9"/>
<name>W4VGH9_9BACI</name>
<organism evidence="1 2">
    <name type="scientific">Gracilibacillus boraciitolerans JCM 21714</name>
    <dbReference type="NCBI Taxonomy" id="1298598"/>
    <lineage>
        <taxon>Bacteria</taxon>
        <taxon>Bacillati</taxon>
        <taxon>Bacillota</taxon>
        <taxon>Bacilli</taxon>
        <taxon>Bacillales</taxon>
        <taxon>Bacillaceae</taxon>
        <taxon>Gracilibacillus</taxon>
    </lineage>
</organism>
<dbReference type="NCBIfam" id="NF038310">
    <property type="entry name" value="lysogeny_AimR"/>
    <property type="match status" value="1"/>
</dbReference>
<dbReference type="eggNOG" id="ENOG502Z9E0">
    <property type="taxonomic scope" value="Bacteria"/>
</dbReference>
<dbReference type="STRING" id="1298598.JCM21714_1494"/>
<sequence>MEKINGISRIIMEYLESDKQLQFPQFLTMISLDNDEATELKIAKEFLFHSHSDLDKRLALEYFYINRCHPELIYFIEHNNHSSNELNREAAKLYQFMLDLRNGKPTHKIRVISKSISPPNHPELKCLKYFLNMEIDVNVYHYDRIGYYINKVQNKLRQIDNPLYINFFKQRMQLIMFTYYWKRNELILARKHAYEALQMPHHVKQKAQLHLDLALSYIYEDFESSFYHIEEALYLAKCLQDHDTLDKISNYTYPFICANFGRIDGVTTNDPIEAAHLEIVKGNHQQAKEMLEKLSISTPFAQYYLGLATKNHHYFIHSYQQFMEIRNDHFLRNYLLELQKACIYRKIW</sequence>
<dbReference type="Proteomes" id="UP000019102">
    <property type="component" value="Unassembled WGS sequence"/>
</dbReference>
<accession>W4VGH9</accession>
<dbReference type="Pfam" id="PF22871">
    <property type="entry name" value="AimR"/>
    <property type="match status" value="1"/>
</dbReference>